<name>E0WFD1_9BURK</name>
<dbReference type="AlphaFoldDB" id="E0WFD1"/>
<dbReference type="EMBL" id="FN688735">
    <property type="protein sequence ID" value="CBK52857.1"/>
    <property type="molecule type" value="Genomic_DNA"/>
</dbReference>
<sequence length="82" mass="8889">MHCKLRTAALVRRYTYVANAGYQAALAEEIKTLDTMLERLALQHASRLPQRFGAEPQTAAVLVAVAGVNPKRLKSEAALAAL</sequence>
<accession>E0WFD1</accession>
<reference evidence="1" key="1">
    <citation type="journal article" date="2010" name="Angew. Chem. Int. Ed.">
        <title>An Unusual Galactofuranose Lipopolysaccharide That Ensures the Intra-cellular Survival of Toxin-Producing Bacteria in Their Fungal Host.</title>
        <authorList>
            <person name="Leone M.R."/>
            <person name="Lackner G."/>
            <person name="Silipo A."/>
            <person name="Lanzetta R."/>
            <person name="Molinaro A."/>
            <person name="Hertweck C."/>
        </authorList>
    </citation>
    <scope>NUCLEOTIDE SEQUENCE</scope>
    <source>
        <strain evidence="1">HKI-0454</strain>
    </source>
</reference>
<evidence type="ECO:0000313" key="1">
    <source>
        <dbReference type="EMBL" id="CBK52857.1"/>
    </source>
</evidence>
<protein>
    <submittedName>
        <fullName evidence="1">Transposase</fullName>
    </submittedName>
</protein>
<organism evidence="1">
    <name type="scientific">Mycetohabitans rhizoxinica</name>
    <dbReference type="NCBI Taxonomy" id="412963"/>
    <lineage>
        <taxon>Bacteria</taxon>
        <taxon>Pseudomonadati</taxon>
        <taxon>Pseudomonadota</taxon>
        <taxon>Betaproteobacteria</taxon>
        <taxon>Burkholderiales</taxon>
        <taxon>Burkholderiaceae</taxon>
        <taxon>Mycetohabitans</taxon>
    </lineage>
</organism>
<proteinExistence type="predicted"/>